<dbReference type="GO" id="GO:0005509">
    <property type="term" value="F:calcium ion binding"/>
    <property type="evidence" value="ECO:0007669"/>
    <property type="project" value="TreeGrafter"/>
</dbReference>
<dbReference type="InterPro" id="IPR002642">
    <property type="entry name" value="LysoPLipase_cat_dom"/>
</dbReference>
<sequence length="289" mass="32802">MASLYQDSDWSTNLDSVREKIIQRLKGPAVSWSETLSKLKKYYYEKDIFSLTDVWAVLIVTLFVKEDLARKKVSEEVGQSDPWIEISPYEAGYSLTGAFVDVSTFGSQFEKGYKKEDQPEMDMLYLQETTSSSIENACQILLDLVDMNLLEIKGKDTSDLDKTITTNLLDRRLPSILMKSEKRDYEDAGLLLNLPYMSMLRQERDIDLIISLDFSDGDPFMTVKDIAKICKNQNIPFPKVTVPAGGMPQDFYVFEGNNKAPTVIHIPLFNTVNCGGKFKSSSRPNHLKS</sequence>
<keyword evidence="2 3" id="KW-0443">Lipid metabolism</keyword>
<feature type="domain" description="PLA2c" evidence="4">
    <location>
        <begin position="1"/>
        <end position="289"/>
    </location>
</feature>
<dbReference type="GO" id="GO:0046475">
    <property type="term" value="P:glycerophospholipid catabolic process"/>
    <property type="evidence" value="ECO:0007669"/>
    <property type="project" value="TreeGrafter"/>
</dbReference>
<evidence type="ECO:0000259" key="4">
    <source>
        <dbReference type="PROSITE" id="PS51210"/>
    </source>
</evidence>
<dbReference type="PROSITE" id="PS51210">
    <property type="entry name" value="PLA2C"/>
    <property type="match status" value="1"/>
</dbReference>
<keyword evidence="3" id="KW-0442">Lipid degradation</keyword>
<evidence type="ECO:0000256" key="2">
    <source>
        <dbReference type="ARBA" id="ARBA00023098"/>
    </source>
</evidence>
<evidence type="ECO:0000313" key="5">
    <source>
        <dbReference type="EMBL" id="KAA0717421.1"/>
    </source>
</evidence>
<accession>A0A5A9P8C3</accession>
<comment type="caution">
    <text evidence="5">The sequence shown here is derived from an EMBL/GenBank/DDBJ whole genome shotgun (WGS) entry which is preliminary data.</text>
</comment>
<dbReference type="GO" id="GO:0047498">
    <property type="term" value="F:calcium-dependent phospholipase A2 activity"/>
    <property type="evidence" value="ECO:0007669"/>
    <property type="project" value="TreeGrafter"/>
</dbReference>
<dbReference type="GO" id="GO:0005544">
    <property type="term" value="F:calcium-dependent phospholipid binding"/>
    <property type="evidence" value="ECO:0007669"/>
    <property type="project" value="TreeGrafter"/>
</dbReference>
<dbReference type="InterPro" id="IPR016035">
    <property type="entry name" value="Acyl_Trfase/lysoPLipase"/>
</dbReference>
<keyword evidence="6" id="KW-1185">Reference proteome</keyword>
<gene>
    <name evidence="5" type="ORF">E1301_Tti022066</name>
</gene>
<dbReference type="GO" id="GO:0005635">
    <property type="term" value="C:nuclear envelope"/>
    <property type="evidence" value="ECO:0007669"/>
    <property type="project" value="TreeGrafter"/>
</dbReference>
<dbReference type="SUPFAM" id="SSF52151">
    <property type="entry name" value="FabD/lysophospholipase-like"/>
    <property type="match status" value="1"/>
</dbReference>
<organism evidence="5 6">
    <name type="scientific">Triplophysa tibetana</name>
    <dbReference type="NCBI Taxonomy" id="1572043"/>
    <lineage>
        <taxon>Eukaryota</taxon>
        <taxon>Metazoa</taxon>
        <taxon>Chordata</taxon>
        <taxon>Craniata</taxon>
        <taxon>Vertebrata</taxon>
        <taxon>Euteleostomi</taxon>
        <taxon>Actinopterygii</taxon>
        <taxon>Neopterygii</taxon>
        <taxon>Teleostei</taxon>
        <taxon>Ostariophysi</taxon>
        <taxon>Cypriniformes</taxon>
        <taxon>Nemacheilidae</taxon>
        <taxon>Triplophysa</taxon>
    </lineage>
</organism>
<dbReference type="PANTHER" id="PTHR10728:SF39">
    <property type="entry name" value="CYTOSOLIC PHOSPHOLIPASE A2 GAMMA"/>
    <property type="match status" value="1"/>
</dbReference>
<dbReference type="AlphaFoldDB" id="A0A5A9P8C3"/>
<dbReference type="Proteomes" id="UP000324632">
    <property type="component" value="Chromosome 9"/>
</dbReference>
<dbReference type="GO" id="GO:0005654">
    <property type="term" value="C:nucleoplasm"/>
    <property type="evidence" value="ECO:0007669"/>
    <property type="project" value="TreeGrafter"/>
</dbReference>
<name>A0A5A9P8C3_9TELE</name>
<dbReference type="EMBL" id="SOYY01000009">
    <property type="protein sequence ID" value="KAA0717421.1"/>
    <property type="molecule type" value="Genomic_DNA"/>
</dbReference>
<evidence type="ECO:0000313" key="6">
    <source>
        <dbReference type="Proteomes" id="UP000324632"/>
    </source>
</evidence>
<dbReference type="Gene3D" id="3.40.1090.10">
    <property type="entry name" value="Cytosolic phospholipase A2 catalytic domain"/>
    <property type="match status" value="1"/>
</dbReference>
<proteinExistence type="predicted"/>
<reference evidence="5 6" key="1">
    <citation type="journal article" date="2019" name="Mol. Ecol. Resour.">
        <title>Chromosome-level genome assembly of Triplophysa tibetana, a fish adapted to the harsh high-altitude environment of the Tibetan Plateau.</title>
        <authorList>
            <person name="Yang X."/>
            <person name="Liu H."/>
            <person name="Ma Z."/>
            <person name="Zou Y."/>
            <person name="Zou M."/>
            <person name="Mao Y."/>
            <person name="Li X."/>
            <person name="Wang H."/>
            <person name="Chen T."/>
            <person name="Wang W."/>
            <person name="Yang R."/>
        </authorList>
    </citation>
    <scope>NUCLEOTIDE SEQUENCE [LARGE SCALE GENOMIC DNA]</scope>
    <source>
        <strain evidence="5">TTIB1903HZAU</strain>
        <tissue evidence="5">Muscle</tissue>
    </source>
</reference>
<protein>
    <submittedName>
        <fullName evidence="5">Cytosolic phospholipase A2 gamma</fullName>
    </submittedName>
</protein>
<dbReference type="PANTHER" id="PTHR10728">
    <property type="entry name" value="CYTOSOLIC PHOSPHOLIPASE A2"/>
    <property type="match status" value="1"/>
</dbReference>
<evidence type="ECO:0000256" key="3">
    <source>
        <dbReference type="PROSITE-ProRule" id="PRU00555"/>
    </source>
</evidence>
<keyword evidence="1 3" id="KW-0378">Hydrolase</keyword>
<dbReference type="GO" id="GO:0005829">
    <property type="term" value="C:cytosol"/>
    <property type="evidence" value="ECO:0007669"/>
    <property type="project" value="TreeGrafter"/>
</dbReference>
<evidence type="ECO:0000256" key="1">
    <source>
        <dbReference type="ARBA" id="ARBA00022801"/>
    </source>
</evidence>